<gene>
    <name evidence="2" type="primary">AVEN_15438_1</name>
    <name evidence="2" type="ORF">NPIL_145511</name>
</gene>
<evidence type="ECO:0000313" key="2">
    <source>
        <dbReference type="EMBL" id="GFT42313.1"/>
    </source>
</evidence>
<name>A0A8X6NYB3_NEPPI</name>
<evidence type="ECO:0000313" key="3">
    <source>
        <dbReference type="Proteomes" id="UP000887013"/>
    </source>
</evidence>
<comment type="caution">
    <text evidence="2">The sequence shown here is derived from an EMBL/GenBank/DDBJ whole genome shotgun (WGS) entry which is preliminary data.</text>
</comment>
<reference evidence="2" key="1">
    <citation type="submission" date="2020-08" db="EMBL/GenBank/DDBJ databases">
        <title>Multicomponent nature underlies the extraordinary mechanical properties of spider dragline silk.</title>
        <authorList>
            <person name="Kono N."/>
            <person name="Nakamura H."/>
            <person name="Mori M."/>
            <person name="Yoshida Y."/>
            <person name="Ohtoshi R."/>
            <person name="Malay A.D."/>
            <person name="Moran D.A.P."/>
            <person name="Tomita M."/>
            <person name="Numata K."/>
            <person name="Arakawa K."/>
        </authorList>
    </citation>
    <scope>NUCLEOTIDE SEQUENCE</scope>
</reference>
<dbReference type="Proteomes" id="UP000887013">
    <property type="component" value="Unassembled WGS sequence"/>
</dbReference>
<sequence>MRKSNRILRGRRQANHKGTPAHWVPSQCIRPREMKANLKSLRCRGGLGKPFFPLFFSLPEFHSYPLLDQEEGGQNTDLSFRRVCFWFPR</sequence>
<organism evidence="2 3">
    <name type="scientific">Nephila pilipes</name>
    <name type="common">Giant wood spider</name>
    <name type="synonym">Nephila maculata</name>
    <dbReference type="NCBI Taxonomy" id="299642"/>
    <lineage>
        <taxon>Eukaryota</taxon>
        <taxon>Metazoa</taxon>
        <taxon>Ecdysozoa</taxon>
        <taxon>Arthropoda</taxon>
        <taxon>Chelicerata</taxon>
        <taxon>Arachnida</taxon>
        <taxon>Araneae</taxon>
        <taxon>Araneomorphae</taxon>
        <taxon>Entelegynae</taxon>
        <taxon>Araneoidea</taxon>
        <taxon>Nephilidae</taxon>
        <taxon>Nephila</taxon>
    </lineage>
</organism>
<accession>A0A8X6NYB3</accession>
<proteinExistence type="predicted"/>
<dbReference type="AlphaFoldDB" id="A0A8X6NYB3"/>
<dbReference type="EMBL" id="BMAW01015162">
    <property type="protein sequence ID" value="GFT42313.1"/>
    <property type="molecule type" value="Genomic_DNA"/>
</dbReference>
<protein>
    <submittedName>
        <fullName evidence="2">Uncharacterized protein</fullName>
    </submittedName>
</protein>
<keyword evidence="3" id="KW-1185">Reference proteome</keyword>
<evidence type="ECO:0000256" key="1">
    <source>
        <dbReference type="SAM" id="MobiDB-lite"/>
    </source>
</evidence>
<feature type="compositionally biased region" description="Basic residues" evidence="1">
    <location>
        <begin position="1"/>
        <end position="15"/>
    </location>
</feature>
<feature type="region of interest" description="Disordered" evidence="1">
    <location>
        <begin position="1"/>
        <end position="22"/>
    </location>
</feature>